<dbReference type="InterPro" id="IPR002840">
    <property type="entry name" value="PMDh-S-like_dom"/>
</dbReference>
<evidence type="ECO:0000256" key="3">
    <source>
        <dbReference type="ARBA" id="ARBA00045299"/>
    </source>
</evidence>
<dbReference type="CDD" id="cd01356">
    <property type="entry name" value="AcnX_swivel"/>
    <property type="match status" value="1"/>
</dbReference>
<protein>
    <recommendedName>
        <fullName evidence="5">phosphomevalonate dehydratase</fullName>
        <ecNumber evidence="5">4.2.1.182</ecNumber>
    </recommendedName>
</protein>
<dbReference type="Pfam" id="PF01989">
    <property type="entry name" value="AcnX_swivel_put"/>
    <property type="match status" value="1"/>
</dbReference>
<accession>A0A9Y1FN67</accession>
<evidence type="ECO:0000256" key="5">
    <source>
        <dbReference type="ARBA" id="ARBA00047176"/>
    </source>
</evidence>
<organism evidence="7">
    <name type="scientific">Candidatus Heimdallarchaeum endolithica</name>
    <dbReference type="NCBI Taxonomy" id="2876572"/>
    <lineage>
        <taxon>Archaea</taxon>
        <taxon>Promethearchaeati</taxon>
        <taxon>Candidatus Heimdallarchaeota</taxon>
        <taxon>Candidatus Heimdallarchaeia (ex Rinke et al. 2021) (nom. nud.)</taxon>
        <taxon>Candidatus Heimdallarchaeales</taxon>
        <taxon>Candidatus Heimdallarchaeaceae</taxon>
        <taxon>Candidatus Heimdallarchaeum</taxon>
    </lineage>
</organism>
<dbReference type="InterPro" id="IPR012016">
    <property type="entry name" value="PMDh-S-like"/>
</dbReference>
<gene>
    <name evidence="7" type="ORF">K9W46_09310</name>
</gene>
<comment type="catalytic activity">
    <reaction evidence="2">
        <text>(R)-5-phosphomevalonate = (2E)-3-methyl-5-phosphooxypent-2-enoate + H2O</text>
        <dbReference type="Rhea" id="RHEA:78975"/>
        <dbReference type="ChEBI" id="CHEBI:15377"/>
        <dbReference type="ChEBI" id="CHEBI:58146"/>
        <dbReference type="ChEBI" id="CHEBI:229665"/>
        <dbReference type="EC" id="4.2.1.182"/>
    </reaction>
    <physiologicalReaction direction="left-to-right" evidence="2">
        <dbReference type="Rhea" id="RHEA:78976"/>
    </physiologicalReaction>
</comment>
<name>A0A9Y1FN67_9ARCH</name>
<sequence>MKEVEVKVIVTGSVKGEAIVSKKSISFLGGVDGKKGIIADIQSELHGKSIKDKIFVFPESVGSTVGSYVIYSLKVNNVSPLALVTNQAETIVIAGAILAEIPFFEVANRDVTKIVSTGDIISINPERRTLTIEKKSSS</sequence>
<dbReference type="Proteomes" id="UP001200513">
    <property type="component" value="Chromosome"/>
</dbReference>
<keyword evidence="1" id="KW-0456">Lyase</keyword>
<dbReference type="PANTHER" id="PTHR36577">
    <property type="entry name" value="DUF521 DOMAIN PROTEIN (AFU_ORTHOLOGUE AFUA_6G00490)"/>
    <property type="match status" value="1"/>
</dbReference>
<comment type="subunit">
    <text evidence="4">Heterodimer composed of a large subunit (PMDh-L) and a small subunit (PMDh-S).</text>
</comment>
<dbReference type="EMBL" id="CP084167">
    <property type="protein sequence ID" value="UJG42584.1"/>
    <property type="molecule type" value="Genomic_DNA"/>
</dbReference>
<dbReference type="AlphaFoldDB" id="A0A9Y1FN67"/>
<dbReference type="GO" id="GO:0016829">
    <property type="term" value="F:lyase activity"/>
    <property type="evidence" value="ECO:0007669"/>
    <property type="project" value="UniProtKB-KW"/>
</dbReference>
<evidence type="ECO:0000256" key="1">
    <source>
        <dbReference type="ARBA" id="ARBA00023239"/>
    </source>
</evidence>
<comment type="function">
    <text evidence="3">Component of a hydro-lyase that catalyzes the dehydration of mevalonate 5-phosphate (MVA5P) to form trans-anhydromevalonate 5-phosphate (tAHMP). Involved in the archaeal mevalonate (MVA) pathway, which provides fundamental precursors for isoprenoid biosynthesis, such as isopentenyl diphosphate (IPP) and dimethylallyl diphosphate (DMAPP).</text>
</comment>
<evidence type="ECO:0000259" key="6">
    <source>
        <dbReference type="Pfam" id="PF01989"/>
    </source>
</evidence>
<evidence type="ECO:0000313" key="7">
    <source>
        <dbReference type="EMBL" id="UJG42584.1"/>
    </source>
</evidence>
<dbReference type="SUPFAM" id="SSF52016">
    <property type="entry name" value="LeuD/IlvD-like"/>
    <property type="match status" value="1"/>
</dbReference>
<dbReference type="PIRSF" id="PIRSF004966">
    <property type="entry name" value="UCP004966"/>
    <property type="match status" value="1"/>
</dbReference>
<evidence type="ECO:0000256" key="2">
    <source>
        <dbReference type="ARBA" id="ARBA00045120"/>
    </source>
</evidence>
<proteinExistence type="predicted"/>
<reference evidence="7" key="1">
    <citation type="journal article" date="2022" name="Nat. Microbiol.">
        <title>Unique mobile elements and scalable gene flow at the prokaryote-eukaryote boundary revealed by circularized Asgard archaea genomes.</title>
        <authorList>
            <person name="Wu F."/>
            <person name="Speth D.R."/>
            <person name="Philosof A."/>
            <person name="Cremiere A."/>
            <person name="Narayanan A."/>
            <person name="Barco R.A."/>
            <person name="Connon S.A."/>
            <person name="Amend J.P."/>
            <person name="Antoshechkin I.A."/>
            <person name="Orphan V.J."/>
        </authorList>
    </citation>
    <scope>NUCLEOTIDE SEQUENCE</scope>
    <source>
        <strain evidence="7">PR6</strain>
    </source>
</reference>
<evidence type="ECO:0000256" key="4">
    <source>
        <dbReference type="ARBA" id="ARBA00046520"/>
    </source>
</evidence>
<feature type="domain" description="Phosphomevalonate dehydratase small subunit-like" evidence="6">
    <location>
        <begin position="25"/>
        <end position="103"/>
    </location>
</feature>
<dbReference type="EC" id="4.2.1.182" evidence="5"/>
<dbReference type="PANTHER" id="PTHR36577:SF3">
    <property type="entry name" value="DUF521 DOMAIN PROTEIN (AFU_ORTHOLOGUE AFUA_6G00490)"/>
    <property type="match status" value="1"/>
</dbReference>
<dbReference type="Gene3D" id="3.50.30.10">
    <property type="entry name" value="Phosphohistidine domain"/>
    <property type="match status" value="1"/>
</dbReference>